<accession>A0ABM4AY90</accession>
<feature type="region of interest" description="Disordered" evidence="1">
    <location>
        <begin position="188"/>
        <end position="230"/>
    </location>
</feature>
<feature type="compositionally biased region" description="Basic and acidic residues" evidence="1">
    <location>
        <begin position="191"/>
        <end position="203"/>
    </location>
</feature>
<dbReference type="PANTHER" id="PTHR21301:SF11">
    <property type="entry name" value="GIY-YIG DOMAIN-CONTAINING PROTEIN"/>
    <property type="match status" value="1"/>
</dbReference>
<dbReference type="Proteomes" id="UP001652626">
    <property type="component" value="Chromosome W"/>
</dbReference>
<dbReference type="PANTHER" id="PTHR21301">
    <property type="entry name" value="REVERSE TRANSCRIPTASE"/>
    <property type="match status" value="1"/>
</dbReference>
<dbReference type="GeneID" id="135194592"/>
<keyword evidence="3" id="KW-1185">Reference proteome</keyword>
<evidence type="ECO:0000313" key="4">
    <source>
        <dbReference type="RefSeq" id="XP_064076273.1"/>
    </source>
</evidence>
<dbReference type="RefSeq" id="XP_064076273.1">
    <property type="nucleotide sequence ID" value="XM_064220203.1"/>
</dbReference>
<evidence type="ECO:0000259" key="2">
    <source>
        <dbReference type="Pfam" id="PF26215"/>
    </source>
</evidence>
<dbReference type="Pfam" id="PF26215">
    <property type="entry name" value="HTH_animal"/>
    <property type="match status" value="1"/>
</dbReference>
<feature type="compositionally biased region" description="Polar residues" evidence="1">
    <location>
        <begin position="204"/>
        <end position="213"/>
    </location>
</feature>
<sequence>MEKNGKMAFLDVEIGVRMDGSVSHTVYRKTTHTDRYLHANSHHHPRHLNAVVASLTNRAYDLCDEDHLQSELAHVEKVLQRNGYKVGNTATRDHKLLRQYRVERQPAFMPYLKGVTDKIARVLGKYAVKTIFTPFKKIGQMLRSPKDSFPLEKPGVYKIDCSCGKSYIGQTKRTVSCRINEHIKANSRTVANRERESSAERSQRLTAQNSRTVANRERESNAERSQRLAAQNSMEEWKYNQALNVPID</sequence>
<organism evidence="3 4">
    <name type="scientific">Vanessa tameamea</name>
    <name type="common">Kamehameha butterfly</name>
    <dbReference type="NCBI Taxonomy" id="334116"/>
    <lineage>
        <taxon>Eukaryota</taxon>
        <taxon>Metazoa</taxon>
        <taxon>Ecdysozoa</taxon>
        <taxon>Arthropoda</taxon>
        <taxon>Hexapoda</taxon>
        <taxon>Insecta</taxon>
        <taxon>Pterygota</taxon>
        <taxon>Neoptera</taxon>
        <taxon>Endopterygota</taxon>
        <taxon>Lepidoptera</taxon>
        <taxon>Glossata</taxon>
        <taxon>Ditrysia</taxon>
        <taxon>Papilionoidea</taxon>
        <taxon>Nymphalidae</taxon>
        <taxon>Nymphalinae</taxon>
        <taxon>Vanessa</taxon>
    </lineage>
</organism>
<feature type="compositionally biased region" description="Basic and acidic residues" evidence="1">
    <location>
        <begin position="214"/>
        <end position="226"/>
    </location>
</feature>
<name>A0ABM4AY90_VANTA</name>
<evidence type="ECO:0000313" key="3">
    <source>
        <dbReference type="Proteomes" id="UP001652626"/>
    </source>
</evidence>
<feature type="domain" description="Helix-turn-helix" evidence="2">
    <location>
        <begin position="35"/>
        <end position="85"/>
    </location>
</feature>
<gene>
    <name evidence="4" type="primary">LOC135194592</name>
</gene>
<protein>
    <submittedName>
        <fullName evidence="4">Uncharacterized protein LOC135194592</fullName>
    </submittedName>
</protein>
<proteinExistence type="predicted"/>
<dbReference type="InterPro" id="IPR058912">
    <property type="entry name" value="HTH_animal"/>
</dbReference>
<reference evidence="4" key="1">
    <citation type="submission" date="2025-08" db="UniProtKB">
        <authorList>
            <consortium name="RefSeq"/>
        </authorList>
    </citation>
    <scope>IDENTIFICATION</scope>
    <source>
        <tissue evidence="4">Whole body</tissue>
    </source>
</reference>
<evidence type="ECO:0000256" key="1">
    <source>
        <dbReference type="SAM" id="MobiDB-lite"/>
    </source>
</evidence>